<proteinExistence type="inferred from homology"/>
<evidence type="ECO:0000313" key="5">
    <source>
        <dbReference type="Proteomes" id="UP000247602"/>
    </source>
</evidence>
<accession>A0A323VCR2</accession>
<keyword evidence="5" id="KW-1185">Reference proteome</keyword>
<evidence type="ECO:0000256" key="1">
    <source>
        <dbReference type="ARBA" id="ARBA00006817"/>
    </source>
</evidence>
<reference evidence="4 5" key="1">
    <citation type="submission" date="2018-06" db="EMBL/GenBank/DDBJ databases">
        <title>Draft genome sequence of Modestobacter versicolor CP153-2.</title>
        <authorList>
            <person name="Gundlapally S.R."/>
        </authorList>
    </citation>
    <scope>NUCLEOTIDE SEQUENCE [LARGE SCALE GENOMIC DNA]</scope>
    <source>
        <strain evidence="4 5">CP153-2</strain>
    </source>
</reference>
<sequence>MEHGSIEREFTVQAAPEVVFDVLSSPEHIARWWGADAVLDPTPGAVGELAWNDRAHVTPLTVVEADPPRTFSFRWAYDDESPSPTNSFLVTFTLRPTEGGTVVRLVETGFRERGWADAVAQAHHDDHVQGWDQHLATLRGYVTRLATAR</sequence>
<dbReference type="Pfam" id="PF08327">
    <property type="entry name" value="AHSA1"/>
    <property type="match status" value="1"/>
</dbReference>
<evidence type="ECO:0000313" key="4">
    <source>
        <dbReference type="EMBL" id="PZA21853.1"/>
    </source>
</evidence>
<evidence type="ECO:0000313" key="3">
    <source>
        <dbReference type="EMBL" id="MBB3677522.1"/>
    </source>
</evidence>
<gene>
    <name evidence="4" type="ORF">DMO24_08125</name>
    <name evidence="3" type="ORF">FHX36_003257</name>
</gene>
<reference evidence="3 6" key="2">
    <citation type="submission" date="2020-08" db="EMBL/GenBank/DDBJ databases">
        <title>Sequencing the genomes of 1000 actinobacteria strains.</title>
        <authorList>
            <person name="Klenk H.-P."/>
        </authorList>
    </citation>
    <scope>NUCLEOTIDE SEQUENCE [LARGE SCALE GENOMIC DNA]</scope>
    <source>
        <strain evidence="3 6">DSM 16678</strain>
    </source>
</reference>
<evidence type="ECO:0000259" key="2">
    <source>
        <dbReference type="Pfam" id="PF08327"/>
    </source>
</evidence>
<dbReference type="EMBL" id="QKNV01000062">
    <property type="protein sequence ID" value="PZA21853.1"/>
    <property type="molecule type" value="Genomic_DNA"/>
</dbReference>
<protein>
    <submittedName>
        <fullName evidence="4">Polyketide cyclase</fullName>
    </submittedName>
</protein>
<dbReference type="SUPFAM" id="SSF55961">
    <property type="entry name" value="Bet v1-like"/>
    <property type="match status" value="1"/>
</dbReference>
<evidence type="ECO:0000313" key="6">
    <source>
        <dbReference type="Proteomes" id="UP000580718"/>
    </source>
</evidence>
<dbReference type="Proteomes" id="UP000247602">
    <property type="component" value="Unassembled WGS sequence"/>
</dbReference>
<dbReference type="Proteomes" id="UP000580718">
    <property type="component" value="Unassembled WGS sequence"/>
</dbReference>
<dbReference type="OrthoDB" id="9803476at2"/>
<dbReference type="Gene3D" id="3.30.530.20">
    <property type="match status" value="1"/>
</dbReference>
<dbReference type="EMBL" id="JACIBU010000001">
    <property type="protein sequence ID" value="MBB3677522.1"/>
    <property type="molecule type" value="Genomic_DNA"/>
</dbReference>
<dbReference type="InterPro" id="IPR013538">
    <property type="entry name" value="ASHA1/2-like_C"/>
</dbReference>
<comment type="caution">
    <text evidence="4">The sequence shown here is derived from an EMBL/GenBank/DDBJ whole genome shotgun (WGS) entry which is preliminary data.</text>
</comment>
<organism evidence="4 5">
    <name type="scientific">Modestobacter versicolor</name>
    <dbReference type="NCBI Taxonomy" id="429133"/>
    <lineage>
        <taxon>Bacteria</taxon>
        <taxon>Bacillati</taxon>
        <taxon>Actinomycetota</taxon>
        <taxon>Actinomycetes</taxon>
        <taxon>Geodermatophilales</taxon>
        <taxon>Geodermatophilaceae</taxon>
        <taxon>Modestobacter</taxon>
    </lineage>
</organism>
<dbReference type="AlphaFoldDB" id="A0A323VCR2"/>
<name>A0A323VCR2_9ACTN</name>
<dbReference type="RefSeq" id="WP_110551811.1">
    <property type="nucleotide sequence ID" value="NZ_JACIBU010000001.1"/>
</dbReference>
<comment type="similarity">
    <text evidence="1">Belongs to the AHA1 family.</text>
</comment>
<dbReference type="InterPro" id="IPR023393">
    <property type="entry name" value="START-like_dom_sf"/>
</dbReference>
<feature type="domain" description="Activator of Hsp90 ATPase homologue 1/2-like C-terminal" evidence="2">
    <location>
        <begin position="14"/>
        <end position="142"/>
    </location>
</feature>